<keyword evidence="2" id="KW-1185">Reference proteome</keyword>
<feature type="non-terminal residue" evidence="1">
    <location>
        <position position="1"/>
    </location>
</feature>
<dbReference type="EMBL" id="LXQA010396039">
    <property type="protein sequence ID" value="MCI49104.1"/>
    <property type="molecule type" value="Genomic_DNA"/>
</dbReference>
<dbReference type="Proteomes" id="UP000265520">
    <property type="component" value="Unassembled WGS sequence"/>
</dbReference>
<comment type="caution">
    <text evidence="1">The sequence shown here is derived from an EMBL/GenBank/DDBJ whole genome shotgun (WGS) entry which is preliminary data.</text>
</comment>
<name>A0A392SLN2_9FABA</name>
<proteinExistence type="predicted"/>
<protein>
    <submittedName>
        <fullName evidence="1">Uncharacterized protein</fullName>
    </submittedName>
</protein>
<sequence>ALDGFTRKKIGAHGLGERKVEFSYGLTGMEDNE</sequence>
<dbReference type="AlphaFoldDB" id="A0A392SLN2"/>
<evidence type="ECO:0000313" key="2">
    <source>
        <dbReference type="Proteomes" id="UP000265520"/>
    </source>
</evidence>
<evidence type="ECO:0000313" key="1">
    <source>
        <dbReference type="EMBL" id="MCI49104.1"/>
    </source>
</evidence>
<reference evidence="1 2" key="1">
    <citation type="journal article" date="2018" name="Front. Plant Sci.">
        <title>Red Clover (Trifolium pratense) and Zigzag Clover (T. medium) - A Picture of Genomic Similarities and Differences.</title>
        <authorList>
            <person name="Dluhosova J."/>
            <person name="Istvanek J."/>
            <person name="Nedelnik J."/>
            <person name="Repkova J."/>
        </authorList>
    </citation>
    <scope>NUCLEOTIDE SEQUENCE [LARGE SCALE GENOMIC DNA]</scope>
    <source>
        <strain evidence="2">cv. 10/8</strain>
        <tissue evidence="1">Leaf</tissue>
    </source>
</reference>
<accession>A0A392SLN2</accession>
<organism evidence="1 2">
    <name type="scientific">Trifolium medium</name>
    <dbReference type="NCBI Taxonomy" id="97028"/>
    <lineage>
        <taxon>Eukaryota</taxon>
        <taxon>Viridiplantae</taxon>
        <taxon>Streptophyta</taxon>
        <taxon>Embryophyta</taxon>
        <taxon>Tracheophyta</taxon>
        <taxon>Spermatophyta</taxon>
        <taxon>Magnoliopsida</taxon>
        <taxon>eudicotyledons</taxon>
        <taxon>Gunneridae</taxon>
        <taxon>Pentapetalae</taxon>
        <taxon>rosids</taxon>
        <taxon>fabids</taxon>
        <taxon>Fabales</taxon>
        <taxon>Fabaceae</taxon>
        <taxon>Papilionoideae</taxon>
        <taxon>50 kb inversion clade</taxon>
        <taxon>NPAAA clade</taxon>
        <taxon>Hologalegina</taxon>
        <taxon>IRL clade</taxon>
        <taxon>Trifolieae</taxon>
        <taxon>Trifolium</taxon>
    </lineage>
</organism>